<gene>
    <name evidence="9" type="ORF">SAMN05216241_102200</name>
</gene>
<dbReference type="PANTHER" id="PTHR43876:SF7">
    <property type="entry name" value="UBIQUINONE BIOSYNTHESIS MONOOXYGENASE COQ6, MITOCHONDRIAL"/>
    <property type="match status" value="1"/>
</dbReference>
<dbReference type="EMBL" id="FNCE01000002">
    <property type="protein sequence ID" value="SDF74336.1"/>
    <property type="molecule type" value="Genomic_DNA"/>
</dbReference>
<dbReference type="InterPro" id="IPR002938">
    <property type="entry name" value="FAD-bd"/>
</dbReference>
<keyword evidence="4" id="KW-0285">Flavoprotein</keyword>
<evidence type="ECO:0000259" key="8">
    <source>
        <dbReference type="Pfam" id="PF01494"/>
    </source>
</evidence>
<feature type="domain" description="FAD-binding" evidence="8">
    <location>
        <begin position="4"/>
        <end position="344"/>
    </location>
</feature>
<comment type="cofactor">
    <cofactor evidence="1">
        <name>FAD</name>
        <dbReference type="ChEBI" id="CHEBI:57692"/>
    </cofactor>
</comment>
<dbReference type="Proteomes" id="UP000199415">
    <property type="component" value="Unassembled WGS sequence"/>
</dbReference>
<dbReference type="PRINTS" id="PR00420">
    <property type="entry name" value="RNGMNOXGNASE"/>
</dbReference>
<dbReference type="InterPro" id="IPR036188">
    <property type="entry name" value="FAD/NAD-bd_sf"/>
</dbReference>
<protein>
    <submittedName>
        <fullName evidence="9">2-octaprenyl-6-methoxyphenol hydroxylase</fullName>
    </submittedName>
</protein>
<evidence type="ECO:0000313" key="10">
    <source>
        <dbReference type="Proteomes" id="UP000199415"/>
    </source>
</evidence>
<accession>A0A1G7NK52</accession>
<evidence type="ECO:0000256" key="3">
    <source>
        <dbReference type="ARBA" id="ARBA00005349"/>
    </source>
</evidence>
<proteinExistence type="inferred from homology"/>
<dbReference type="GO" id="GO:0006744">
    <property type="term" value="P:ubiquinone biosynthetic process"/>
    <property type="evidence" value="ECO:0007669"/>
    <property type="project" value="UniProtKB-UniPathway"/>
</dbReference>
<dbReference type="UniPathway" id="UPA00232"/>
<reference evidence="9 10" key="1">
    <citation type="submission" date="2016-10" db="EMBL/GenBank/DDBJ databases">
        <authorList>
            <person name="de Groot N.N."/>
        </authorList>
    </citation>
    <scope>NUCLEOTIDE SEQUENCE [LARGE SCALE GENOMIC DNA]</scope>
    <source>
        <strain evidence="9 10">DSM 25584</strain>
    </source>
</reference>
<dbReference type="InterPro" id="IPR051205">
    <property type="entry name" value="UbiH/COQ6_monooxygenase"/>
</dbReference>
<dbReference type="GO" id="GO:0004497">
    <property type="term" value="F:monooxygenase activity"/>
    <property type="evidence" value="ECO:0007669"/>
    <property type="project" value="UniProtKB-KW"/>
</dbReference>
<dbReference type="NCBIfam" id="TIGR01988">
    <property type="entry name" value="Ubi-OHases"/>
    <property type="match status" value="1"/>
</dbReference>
<name>A0A1G7NK52_9PROT</name>
<evidence type="ECO:0000256" key="1">
    <source>
        <dbReference type="ARBA" id="ARBA00001974"/>
    </source>
</evidence>
<comment type="pathway">
    <text evidence="2">Cofactor biosynthesis; ubiquinone biosynthesis.</text>
</comment>
<dbReference type="OrthoDB" id="9796623at2"/>
<evidence type="ECO:0000256" key="2">
    <source>
        <dbReference type="ARBA" id="ARBA00004749"/>
    </source>
</evidence>
<dbReference type="GO" id="GO:0016705">
    <property type="term" value="F:oxidoreductase activity, acting on paired donors, with incorporation or reduction of molecular oxygen"/>
    <property type="evidence" value="ECO:0007669"/>
    <property type="project" value="InterPro"/>
</dbReference>
<evidence type="ECO:0000313" key="9">
    <source>
        <dbReference type="EMBL" id="SDF74336.1"/>
    </source>
</evidence>
<sequence length="415" mass="43430">MTATDILVIGGGITGLAATAALAGAGFEVGCVDPAPADMAAAPRLDGRTTALFPDAVRTLSAVGAWDACTDVSAGLWTMRIVDDGPGGPKHAATFESRDLPGGGPFGWNVPNATLRQALIARLAELPNAEHLSGRTVEELRFAGPHAEATLSDGREIHATLVIGADGKKSMTRDAAGIAARAWAYGQTAMAFSVAHSRAHEGISTEFHRPQGPLVLVPMRGNASSVVWVERERAAETFSQLDRASFRRIFAERLHGTLGRIEDIGRVGTYPVTTLLADAYAGHRVALIGEAAHGLPPIGAQGLNLGLTDVAVLTEALAEARRNGQDIGAHAILRGYERRRRPDVVARVAGVDALNRAVMTRNPALRAARHLGVRALAGCAPVRRALMQTAMSPLGRRPAMSGGTLVRPVASHTGT</sequence>
<dbReference type="PANTHER" id="PTHR43876">
    <property type="entry name" value="UBIQUINONE BIOSYNTHESIS MONOOXYGENASE COQ6, MITOCHONDRIAL"/>
    <property type="match status" value="1"/>
</dbReference>
<dbReference type="SUPFAM" id="SSF51905">
    <property type="entry name" value="FAD/NAD(P)-binding domain"/>
    <property type="match status" value="1"/>
</dbReference>
<dbReference type="RefSeq" id="WP_090018837.1">
    <property type="nucleotide sequence ID" value="NZ_FNCE01000002.1"/>
</dbReference>
<dbReference type="Pfam" id="PF01494">
    <property type="entry name" value="FAD_binding_3"/>
    <property type="match status" value="1"/>
</dbReference>
<keyword evidence="6" id="KW-0560">Oxidoreductase</keyword>
<evidence type="ECO:0000256" key="4">
    <source>
        <dbReference type="ARBA" id="ARBA00022630"/>
    </source>
</evidence>
<evidence type="ECO:0000256" key="6">
    <source>
        <dbReference type="ARBA" id="ARBA00023002"/>
    </source>
</evidence>
<dbReference type="AlphaFoldDB" id="A0A1G7NK52"/>
<dbReference type="GO" id="GO:0071949">
    <property type="term" value="F:FAD binding"/>
    <property type="evidence" value="ECO:0007669"/>
    <property type="project" value="InterPro"/>
</dbReference>
<evidence type="ECO:0000256" key="7">
    <source>
        <dbReference type="ARBA" id="ARBA00023033"/>
    </source>
</evidence>
<keyword evidence="10" id="KW-1185">Reference proteome</keyword>
<organism evidence="9 10">
    <name type="scientific">Limimonas halophila</name>
    <dbReference type="NCBI Taxonomy" id="1082479"/>
    <lineage>
        <taxon>Bacteria</taxon>
        <taxon>Pseudomonadati</taxon>
        <taxon>Pseudomonadota</taxon>
        <taxon>Alphaproteobacteria</taxon>
        <taxon>Rhodospirillales</taxon>
        <taxon>Rhodovibrionaceae</taxon>
        <taxon>Limimonas</taxon>
    </lineage>
</organism>
<dbReference type="STRING" id="1082479.SAMN05216241_102200"/>
<keyword evidence="7" id="KW-0503">Monooxygenase</keyword>
<dbReference type="Gene3D" id="3.50.50.60">
    <property type="entry name" value="FAD/NAD(P)-binding domain"/>
    <property type="match status" value="2"/>
</dbReference>
<keyword evidence="5" id="KW-0274">FAD</keyword>
<evidence type="ECO:0000256" key="5">
    <source>
        <dbReference type="ARBA" id="ARBA00022827"/>
    </source>
</evidence>
<dbReference type="InterPro" id="IPR010971">
    <property type="entry name" value="UbiH/COQ6"/>
</dbReference>
<comment type="similarity">
    <text evidence="3">Belongs to the UbiH/COQ6 family.</text>
</comment>